<dbReference type="AlphaFoldDB" id="Q7WZL4"/>
<geneLocation type="plasmid" evidence="1">
    <name>pBI1063</name>
</geneLocation>
<proteinExistence type="predicted"/>
<sequence length="151" mass="16291">MRRVLLMTCVALALSGCSGMLRKPYISRGVSEADAASIAVEVATYIGRMHPPARTLIAIDLPRFARWRDPVAPVLAESLRRGGFAVMESDTGVMIPANAHRVSYSVSAWSDGVSVQVELDGIIASRWYVRSANGGLLAVSPFAVREVGYVR</sequence>
<accession>Q7WZL4</accession>
<dbReference type="PROSITE" id="PS51257">
    <property type="entry name" value="PROKAR_LIPOPROTEIN"/>
    <property type="match status" value="1"/>
</dbReference>
<keyword evidence="1" id="KW-0614">Plasmid</keyword>
<reference evidence="1" key="1">
    <citation type="submission" date="2003-05" db="EMBL/GenBank/DDBJ databases">
        <title>Characterization of the transfer region of the 68 kb plasmid pBI1063.</title>
        <authorList>
            <person name="Battermann A."/>
            <person name="Disque-Kochem C."/>
            <person name="Dreiseikelmann B."/>
        </authorList>
    </citation>
    <scope>NUCLEOTIDE SEQUENCE</scope>
    <source>
        <plasmid evidence="1">pBI1063</plasmid>
    </source>
</reference>
<dbReference type="EMBL" id="AY299014">
    <property type="protein sequence ID" value="AAP82058.1"/>
    <property type="molecule type" value="Genomic_DNA"/>
</dbReference>
<gene>
    <name evidence="1" type="primary">trbH</name>
</gene>
<protein>
    <submittedName>
        <fullName evidence="1">Putative mating pair formation protein</fullName>
    </submittedName>
</protein>
<organism evidence="1">
    <name type="scientific">Stenotrophomonas maltophilia</name>
    <name type="common">Pseudomonas maltophilia</name>
    <name type="synonym">Xanthomonas maltophilia</name>
    <dbReference type="NCBI Taxonomy" id="40324"/>
    <lineage>
        <taxon>Bacteria</taxon>
        <taxon>Pseudomonadati</taxon>
        <taxon>Pseudomonadota</taxon>
        <taxon>Gammaproteobacteria</taxon>
        <taxon>Lysobacterales</taxon>
        <taxon>Lysobacteraceae</taxon>
        <taxon>Stenotrophomonas</taxon>
        <taxon>Stenotrophomonas maltophilia group</taxon>
    </lineage>
</organism>
<evidence type="ECO:0000313" key="1">
    <source>
        <dbReference type="EMBL" id="AAP82058.1"/>
    </source>
</evidence>
<name>Q7WZL4_STEMA</name>